<comment type="similarity">
    <text evidence="1">Belongs to the AHA1 family.</text>
</comment>
<dbReference type="Proteomes" id="UP000076720">
    <property type="component" value="Chromosome"/>
</dbReference>
<sequence length="151" mass="16275">MSTEQTPTPAGGFPYILTRTLDAPAARVWQAWTTPDQYARWSHAAPGSVELDVRPGGPWKATMITPDGAEFPLTGTYLQVTENRHLTIGMDVPGRPDPATMTVELTEEGPRNTVIVLSQTCDTAEERDMAEQGSGMLLDGLEGFLADGSRG</sequence>
<proteinExistence type="inferred from homology"/>
<dbReference type="InterPro" id="IPR013538">
    <property type="entry name" value="ASHA1/2-like_C"/>
</dbReference>
<dbReference type="Gene3D" id="3.30.530.20">
    <property type="match status" value="1"/>
</dbReference>
<reference evidence="4" key="1">
    <citation type="submission" date="2015-10" db="EMBL/GenBank/DDBJ databases">
        <title>Complete genome sequence of Streptomyces ambofaciens DSM 40697.</title>
        <authorList>
            <person name="Thibessard A."/>
            <person name="Leblond P."/>
        </authorList>
    </citation>
    <scope>NUCLEOTIDE SEQUENCE [LARGE SCALE GENOMIC DNA]</scope>
    <source>
        <strain evidence="4">DSM 40697</strain>
    </source>
</reference>
<evidence type="ECO:0000313" key="3">
    <source>
        <dbReference type="EMBL" id="ANB06624.1"/>
    </source>
</evidence>
<protein>
    <submittedName>
        <fullName evidence="3">ATPase</fullName>
    </submittedName>
</protein>
<name>A0ABN4P868_STRAM</name>
<accession>A0ABN4P868</accession>
<evidence type="ECO:0000259" key="2">
    <source>
        <dbReference type="Pfam" id="PF08327"/>
    </source>
</evidence>
<evidence type="ECO:0000256" key="1">
    <source>
        <dbReference type="ARBA" id="ARBA00006817"/>
    </source>
</evidence>
<dbReference type="RefSeq" id="WP_063482161.1">
    <property type="nucleotide sequence ID" value="NZ_CP012949.1"/>
</dbReference>
<gene>
    <name evidence="3" type="ORF">SAM40697_2665</name>
</gene>
<organism evidence="3 4">
    <name type="scientific">Streptomyces ambofaciens</name>
    <dbReference type="NCBI Taxonomy" id="1889"/>
    <lineage>
        <taxon>Bacteria</taxon>
        <taxon>Bacillati</taxon>
        <taxon>Actinomycetota</taxon>
        <taxon>Actinomycetes</taxon>
        <taxon>Kitasatosporales</taxon>
        <taxon>Streptomycetaceae</taxon>
        <taxon>Streptomyces</taxon>
    </lineage>
</organism>
<dbReference type="Pfam" id="PF08327">
    <property type="entry name" value="AHSA1"/>
    <property type="match status" value="1"/>
</dbReference>
<evidence type="ECO:0000313" key="4">
    <source>
        <dbReference type="Proteomes" id="UP000076720"/>
    </source>
</evidence>
<feature type="domain" description="Activator of Hsp90 ATPase homologue 1/2-like C-terminal" evidence="2">
    <location>
        <begin position="22"/>
        <end position="145"/>
    </location>
</feature>
<dbReference type="EMBL" id="CP012949">
    <property type="protein sequence ID" value="ANB06624.1"/>
    <property type="molecule type" value="Genomic_DNA"/>
</dbReference>
<reference evidence="3 4" key="2">
    <citation type="journal article" date="2016" name="Genome Announc.">
        <title>Complete Genome Sequence of Streptomyces ambofaciens DSM 40697, a Paradigm for Genome Plasticity Studies.</title>
        <authorList>
            <person name="Thibessard A."/>
            <person name="Leblond P."/>
        </authorList>
    </citation>
    <scope>NUCLEOTIDE SEQUENCE [LARGE SCALE GENOMIC DNA]</scope>
    <source>
        <strain evidence="3 4">DSM 40697</strain>
    </source>
</reference>
<dbReference type="SUPFAM" id="SSF55961">
    <property type="entry name" value="Bet v1-like"/>
    <property type="match status" value="1"/>
</dbReference>
<dbReference type="InterPro" id="IPR023393">
    <property type="entry name" value="START-like_dom_sf"/>
</dbReference>
<dbReference type="CDD" id="cd07814">
    <property type="entry name" value="SRPBCC_CalC_Aha1-like"/>
    <property type="match status" value="1"/>
</dbReference>
<keyword evidence="4" id="KW-1185">Reference proteome</keyword>